<name>A0A6I0DUX6_BRUAN</name>
<accession>A0A6I0DUX6</accession>
<organism evidence="1 2">
    <name type="scientific">Brucella anthropi</name>
    <name type="common">Ochrobactrum anthropi</name>
    <dbReference type="NCBI Taxonomy" id="529"/>
    <lineage>
        <taxon>Bacteria</taxon>
        <taxon>Pseudomonadati</taxon>
        <taxon>Pseudomonadota</taxon>
        <taxon>Alphaproteobacteria</taxon>
        <taxon>Hyphomicrobiales</taxon>
        <taxon>Brucellaceae</taxon>
        <taxon>Brucella/Ochrobactrum group</taxon>
        <taxon>Brucella</taxon>
    </lineage>
</organism>
<protein>
    <submittedName>
        <fullName evidence="1">Uncharacterized protein</fullName>
    </submittedName>
</protein>
<reference evidence="1 2" key="1">
    <citation type="submission" date="2019-09" db="EMBL/GenBank/DDBJ databases">
        <title>Taxonomic organization of the family Brucellaceae based on a phylogenomic approach.</title>
        <authorList>
            <person name="Leclercq S."/>
            <person name="Cloeckaert A."/>
            <person name="Zygmunt M.S."/>
        </authorList>
    </citation>
    <scope>NUCLEOTIDE SEQUENCE [LARGE SCALE GENOMIC DNA]</scope>
    <source>
        <strain evidence="1 2">CCUG 34461</strain>
    </source>
</reference>
<comment type="caution">
    <text evidence="1">The sequence shown here is derived from an EMBL/GenBank/DDBJ whole genome shotgun (WGS) entry which is preliminary data.</text>
</comment>
<dbReference type="Proteomes" id="UP000441102">
    <property type="component" value="Unassembled WGS sequence"/>
</dbReference>
<dbReference type="AlphaFoldDB" id="A0A6I0DUX6"/>
<dbReference type="EMBL" id="WBWX01000003">
    <property type="protein sequence ID" value="KAB2798975.1"/>
    <property type="molecule type" value="Genomic_DNA"/>
</dbReference>
<gene>
    <name evidence="1" type="ORF">F9L06_10255</name>
</gene>
<evidence type="ECO:0000313" key="2">
    <source>
        <dbReference type="Proteomes" id="UP000441102"/>
    </source>
</evidence>
<evidence type="ECO:0000313" key="1">
    <source>
        <dbReference type="EMBL" id="KAB2798975.1"/>
    </source>
</evidence>
<dbReference type="RefSeq" id="WP_151576526.1">
    <property type="nucleotide sequence ID" value="NZ_CP194003.1"/>
</dbReference>
<proteinExistence type="predicted"/>
<sequence length="182" mass="19565">MPNIEFLIAAGAPPVSLNEAVISLKDCSILFVHGWTSNRQDVAYRASRNAFQLFDHIVGVLMRARDDIKQSRRPPNSSYIAALSAPAGSMATPVTLADQVAVLAAGHGNGHLPPSLPTITATLEQVLNKVKHQNTNQANFRIVGDRHFMIVAANKPNGTPDCVLEFDVQHFCDLCEAAAAAL</sequence>